<accession>A0ABX7DVW0</accession>
<dbReference type="PANTHER" id="PTHR42754">
    <property type="entry name" value="ENDOGLUCANASE"/>
    <property type="match status" value="1"/>
</dbReference>
<evidence type="ECO:0000256" key="2">
    <source>
        <dbReference type="SAM" id="SignalP"/>
    </source>
</evidence>
<keyword evidence="5" id="KW-1185">Reference proteome</keyword>
<keyword evidence="1 2" id="KW-0732">Signal</keyword>
<dbReference type="InterPro" id="IPR011047">
    <property type="entry name" value="Quinoprotein_ADH-like_sf"/>
</dbReference>
<protein>
    <submittedName>
        <fullName evidence="4">T9SS type A sorting domain-containing protein</fullName>
    </submittedName>
</protein>
<sequence length="513" mass="55900">MKNSFTLLSLFFFVFTIQAQDPNILWQRTIGGSGEEFLSSIINTTDGGFIVGGRSDSNISGEKLENSRGGEDYWILKVNNSGIIEWQRTLGGDIDDRLNSIFQTSDGGYVLAGTSASGISGDKTEASKGGSDYWIIKLSPTGNIEWQKTLGGNNNDSVTNILQTVDGGYIVTGNSTSSISGDRTIFNPGIQDIWILKLDLNGNIEWQKAYSFIDNTYCAGLDFTADGGYIIGYFPSTQDLYGTIKISSNGTQLWEKIYGCGSITFMTNVKQTNDSGYILTGFSDSDAGGIKSEDSQSFDYWIIKVDQDGEVEWENTIGGAFGDGCYTTLPSSEGGYFVTGYSDSPASGDKTEDPIGESDYWIIKLNEQGIIEWQNTIGGADSERIPFGTQLNDGSYIVGGQSESNISGDKTENSRGSYDFWIVKHAQILGLEETSFSKDITLYPNPTKNTLQINTQDQTIDQINIYTMTGSKVLQLEVGTVSPTIDVSSLATGVYYVQLYSGKNVALKKFVKE</sequence>
<name>A0ABX7DVW0_9FLAO</name>
<reference evidence="4 5" key="1">
    <citation type="submission" date="2021-01" db="EMBL/GenBank/DDBJ databases">
        <title>Aequorivita sp. strain KX20305, a bacterium isolated from the sediment collected at a cold seep field in South China Sea.</title>
        <authorList>
            <person name="Zhang H."/>
            <person name="Li C."/>
        </authorList>
    </citation>
    <scope>NUCLEOTIDE SEQUENCE [LARGE SCALE GENOMIC DNA]</scope>
    <source>
        <strain evidence="4 5">KX20305</strain>
    </source>
</reference>
<dbReference type="Pfam" id="PF18962">
    <property type="entry name" value="Por_Secre_tail"/>
    <property type="match status" value="1"/>
</dbReference>
<feature type="domain" description="Secretion system C-terminal sorting" evidence="3">
    <location>
        <begin position="442"/>
        <end position="511"/>
    </location>
</feature>
<dbReference type="RefSeq" id="WP_202337732.1">
    <property type="nucleotide sequence ID" value="NZ_CP068439.1"/>
</dbReference>
<evidence type="ECO:0000259" key="3">
    <source>
        <dbReference type="Pfam" id="PF18962"/>
    </source>
</evidence>
<feature type="chain" id="PRO_5046484145" evidence="2">
    <location>
        <begin position="20"/>
        <end position="513"/>
    </location>
</feature>
<dbReference type="NCBIfam" id="TIGR04183">
    <property type="entry name" value="Por_Secre_tail"/>
    <property type="match status" value="1"/>
</dbReference>
<proteinExistence type="predicted"/>
<evidence type="ECO:0000256" key="1">
    <source>
        <dbReference type="ARBA" id="ARBA00022729"/>
    </source>
</evidence>
<dbReference type="Proteomes" id="UP000629420">
    <property type="component" value="Chromosome"/>
</dbReference>
<dbReference type="InterPro" id="IPR026444">
    <property type="entry name" value="Secre_tail"/>
</dbReference>
<organism evidence="4 5">
    <name type="scientific">Aequorivita iocasae</name>
    <dbReference type="NCBI Taxonomy" id="2803865"/>
    <lineage>
        <taxon>Bacteria</taxon>
        <taxon>Pseudomonadati</taxon>
        <taxon>Bacteroidota</taxon>
        <taxon>Flavobacteriia</taxon>
        <taxon>Flavobacteriales</taxon>
        <taxon>Flavobacteriaceae</taxon>
        <taxon>Aequorivita</taxon>
    </lineage>
</organism>
<gene>
    <name evidence="4" type="ORF">JK629_06160</name>
</gene>
<evidence type="ECO:0000313" key="5">
    <source>
        <dbReference type="Proteomes" id="UP000629420"/>
    </source>
</evidence>
<dbReference type="SUPFAM" id="SSF50998">
    <property type="entry name" value="Quinoprotein alcohol dehydrogenase-like"/>
    <property type="match status" value="1"/>
</dbReference>
<feature type="signal peptide" evidence="2">
    <location>
        <begin position="1"/>
        <end position="19"/>
    </location>
</feature>
<dbReference type="EMBL" id="CP068439">
    <property type="protein sequence ID" value="QQX77842.1"/>
    <property type="molecule type" value="Genomic_DNA"/>
</dbReference>
<evidence type="ECO:0000313" key="4">
    <source>
        <dbReference type="EMBL" id="QQX77842.1"/>
    </source>
</evidence>
<dbReference type="PANTHER" id="PTHR42754:SF1">
    <property type="entry name" value="LIPOPROTEIN"/>
    <property type="match status" value="1"/>
</dbReference>